<dbReference type="InParanoid" id="A0A482WL71"/>
<accession>A0A482WL71</accession>
<dbReference type="Proteomes" id="UP000291343">
    <property type="component" value="Unassembled WGS sequence"/>
</dbReference>
<feature type="region of interest" description="Disordered" evidence="1">
    <location>
        <begin position="73"/>
        <end position="101"/>
    </location>
</feature>
<reference evidence="2 3" key="1">
    <citation type="journal article" date="2017" name="Gigascience">
        <title>Genome sequence of the small brown planthopper, Laodelphax striatellus.</title>
        <authorList>
            <person name="Zhu J."/>
            <person name="Jiang F."/>
            <person name="Wang X."/>
            <person name="Yang P."/>
            <person name="Bao Y."/>
            <person name="Zhao W."/>
            <person name="Wang W."/>
            <person name="Lu H."/>
            <person name="Wang Q."/>
            <person name="Cui N."/>
            <person name="Li J."/>
            <person name="Chen X."/>
            <person name="Luo L."/>
            <person name="Yu J."/>
            <person name="Kang L."/>
            <person name="Cui F."/>
        </authorList>
    </citation>
    <scope>NUCLEOTIDE SEQUENCE [LARGE SCALE GENOMIC DNA]</scope>
    <source>
        <strain evidence="2">Lst14</strain>
    </source>
</reference>
<protein>
    <submittedName>
        <fullName evidence="2">Uncharacterized protein</fullName>
    </submittedName>
</protein>
<evidence type="ECO:0000313" key="2">
    <source>
        <dbReference type="EMBL" id="RZF34264.1"/>
    </source>
</evidence>
<dbReference type="EMBL" id="QKKF02032163">
    <property type="protein sequence ID" value="RZF34264.1"/>
    <property type="molecule type" value="Genomic_DNA"/>
</dbReference>
<keyword evidence="3" id="KW-1185">Reference proteome</keyword>
<name>A0A482WL71_LAOST</name>
<gene>
    <name evidence="2" type="ORF">LSTR_LSTR010238</name>
</gene>
<organism evidence="2 3">
    <name type="scientific">Laodelphax striatellus</name>
    <name type="common">Small brown planthopper</name>
    <name type="synonym">Delphax striatella</name>
    <dbReference type="NCBI Taxonomy" id="195883"/>
    <lineage>
        <taxon>Eukaryota</taxon>
        <taxon>Metazoa</taxon>
        <taxon>Ecdysozoa</taxon>
        <taxon>Arthropoda</taxon>
        <taxon>Hexapoda</taxon>
        <taxon>Insecta</taxon>
        <taxon>Pterygota</taxon>
        <taxon>Neoptera</taxon>
        <taxon>Paraneoptera</taxon>
        <taxon>Hemiptera</taxon>
        <taxon>Auchenorrhyncha</taxon>
        <taxon>Fulgoroidea</taxon>
        <taxon>Delphacidae</taxon>
        <taxon>Criomorphinae</taxon>
        <taxon>Laodelphax</taxon>
    </lineage>
</organism>
<feature type="region of interest" description="Disordered" evidence="1">
    <location>
        <begin position="170"/>
        <end position="202"/>
    </location>
</feature>
<evidence type="ECO:0000256" key="1">
    <source>
        <dbReference type="SAM" id="MobiDB-lite"/>
    </source>
</evidence>
<sequence>MAAEPLPFRILNTTSPLLNNIGKVEPLPLRVHSATPLPKKYCMAEPAFQECTVPSSPSNNSLAWAERFRMQQQPLGPPSQRDIARREPLLPGSQAPPPPSSQQYCIGMDAPLPPRHGIPVKIFDVTLFYILIIDNKLTPKLEQAIMICHQRTAAPSRVAREFARAEPCLPKEDASAPSPPPINILQGPHLLPRNATAPPLPP</sequence>
<proteinExistence type="predicted"/>
<dbReference type="AlphaFoldDB" id="A0A482WL71"/>
<evidence type="ECO:0000313" key="3">
    <source>
        <dbReference type="Proteomes" id="UP000291343"/>
    </source>
</evidence>
<comment type="caution">
    <text evidence="2">The sequence shown here is derived from an EMBL/GenBank/DDBJ whole genome shotgun (WGS) entry which is preliminary data.</text>
</comment>